<keyword evidence="1" id="KW-0812">Transmembrane</keyword>
<dbReference type="AlphaFoldDB" id="A0A160KRX9"/>
<keyword evidence="1" id="KW-1133">Transmembrane helix</keyword>
<evidence type="ECO:0000313" key="2">
    <source>
        <dbReference type="EMBL" id="AND15878.1"/>
    </source>
</evidence>
<protein>
    <submittedName>
        <fullName evidence="2">Uncharacterized protein</fullName>
    </submittedName>
</protein>
<evidence type="ECO:0000256" key="1">
    <source>
        <dbReference type="SAM" id="Phobius"/>
    </source>
</evidence>
<keyword evidence="1" id="KW-0472">Membrane</keyword>
<gene>
    <name evidence="2" type="ORF">A6122_0725</name>
</gene>
<feature type="transmembrane region" description="Helical" evidence="1">
    <location>
        <begin position="12"/>
        <end position="32"/>
    </location>
</feature>
<keyword evidence="3" id="KW-1185">Reference proteome</keyword>
<dbReference type="STRING" id="33888.A6122_0725"/>
<dbReference type="KEGG" id="rtn:A6122_0725"/>
<reference evidence="2 3" key="1">
    <citation type="submission" date="2016-05" db="EMBL/GenBank/DDBJ databases">
        <title>Complete genome sequence of Rathayibacter tritici NCPPB 1953.</title>
        <authorList>
            <person name="Park J."/>
            <person name="Lee H.-H."/>
            <person name="Lee S.-W."/>
            <person name="Seo Y.-S."/>
        </authorList>
    </citation>
    <scope>NUCLEOTIDE SEQUENCE [LARGE SCALE GENOMIC DNA]</scope>
    <source>
        <strain evidence="2 3">NCPPB 1953</strain>
    </source>
</reference>
<evidence type="ECO:0000313" key="3">
    <source>
        <dbReference type="Proteomes" id="UP000077071"/>
    </source>
</evidence>
<accession>A0A160KRX9</accession>
<dbReference type="Proteomes" id="UP000077071">
    <property type="component" value="Chromosome"/>
</dbReference>
<name>A0A160KRX9_9MICO</name>
<sequence>MLLALELFYLGLLGLASLAIAWVSGVIVYKLYRGQS</sequence>
<organism evidence="2 3">
    <name type="scientific">Rathayibacter tritici</name>
    <dbReference type="NCBI Taxonomy" id="33888"/>
    <lineage>
        <taxon>Bacteria</taxon>
        <taxon>Bacillati</taxon>
        <taxon>Actinomycetota</taxon>
        <taxon>Actinomycetes</taxon>
        <taxon>Micrococcales</taxon>
        <taxon>Microbacteriaceae</taxon>
        <taxon>Rathayibacter</taxon>
    </lineage>
</organism>
<dbReference type="EMBL" id="CP015515">
    <property type="protein sequence ID" value="AND15878.1"/>
    <property type="molecule type" value="Genomic_DNA"/>
</dbReference>
<dbReference type="PATRIC" id="fig|33888.3.peg.807"/>
<proteinExistence type="predicted"/>